<dbReference type="RefSeq" id="WP_143154003.1">
    <property type="nucleotide sequence ID" value="NZ_FQYI01000001.1"/>
</dbReference>
<evidence type="ECO:0000313" key="1">
    <source>
        <dbReference type="EMBL" id="SHI30208.1"/>
    </source>
</evidence>
<dbReference type="OrthoDB" id="1452819at2"/>
<reference evidence="1 2" key="1">
    <citation type="submission" date="2016-11" db="EMBL/GenBank/DDBJ databases">
        <authorList>
            <person name="Jaros S."/>
            <person name="Januszkiewicz K."/>
            <person name="Wedrychowicz H."/>
        </authorList>
    </citation>
    <scope>NUCLEOTIDE SEQUENCE [LARGE SCALE GENOMIC DNA]</scope>
    <source>
        <strain evidence="1 2">DSM 25479</strain>
    </source>
</reference>
<organism evidence="1 2">
    <name type="scientific">Cruoricaptor ignavus</name>
    <dbReference type="NCBI Taxonomy" id="1118202"/>
    <lineage>
        <taxon>Bacteria</taxon>
        <taxon>Pseudomonadati</taxon>
        <taxon>Bacteroidota</taxon>
        <taxon>Flavobacteriia</taxon>
        <taxon>Flavobacteriales</taxon>
        <taxon>Weeksellaceae</taxon>
        <taxon>Cruoricaptor</taxon>
    </lineage>
</organism>
<dbReference type="PANTHER" id="PTHR35609">
    <property type="entry name" value="MACRO DOMAIN-CONTAINING PROTEIN"/>
    <property type="match status" value="1"/>
</dbReference>
<protein>
    <submittedName>
        <fullName evidence="1">Uncharacterized protein</fullName>
    </submittedName>
</protein>
<sequence length="329" mass="36067">MWFQDLVGFQEISAENVLENIALEGEFLTSAINGRSLRCGRLEIPTLQELRERTPLSDFEGKIQLEEVVGDAMALHKDIANENAVFQAASQFNLLEMAGPGITPEAGVDGYENDKTQGPACAIACGAGTIYRNYFVPLNGRIGQSADNQIDCLEEIGRILGNDGDSLWEIRNGYAMFSEEGLATLNGRLADLTGEERENLKAQLKVGIQWNTEVTAAESGHTVSQVYCSALPVGYHYFGDSSAFEAFSRLILEAAYEATFYAAVENWRRAKSPKLFLTLVGGGVFGNETCWILDAINISLEKFREVPLEVKVVSYGSLNSQVGAFCQKF</sequence>
<gene>
    <name evidence="1" type="ORF">SAMN05443429_10195</name>
</gene>
<proteinExistence type="predicted"/>
<dbReference type="PANTHER" id="PTHR35609:SF1">
    <property type="entry name" value="MACRO DOMAIN-CONTAINING PROTEIN"/>
    <property type="match status" value="1"/>
</dbReference>
<name>A0A1M6A1A6_9FLAO</name>
<accession>A0A1M6A1A6</accession>
<evidence type="ECO:0000313" key="2">
    <source>
        <dbReference type="Proteomes" id="UP000184335"/>
    </source>
</evidence>
<dbReference type="EMBL" id="FQYI01000001">
    <property type="protein sequence ID" value="SHI30208.1"/>
    <property type="molecule type" value="Genomic_DNA"/>
</dbReference>
<dbReference type="Proteomes" id="UP000184335">
    <property type="component" value="Unassembled WGS sequence"/>
</dbReference>
<keyword evidence="2" id="KW-1185">Reference proteome</keyword>
<dbReference type="AlphaFoldDB" id="A0A1M6A1A6"/>